<dbReference type="EMBL" id="JAVDYG010000001">
    <property type="protein sequence ID" value="MDR7360803.1"/>
    <property type="molecule type" value="Genomic_DNA"/>
</dbReference>
<evidence type="ECO:0008006" key="5">
    <source>
        <dbReference type="Google" id="ProtNLM"/>
    </source>
</evidence>
<dbReference type="InterPro" id="IPR008928">
    <property type="entry name" value="6-hairpin_glycosidase_sf"/>
</dbReference>
<dbReference type="Proteomes" id="UP001183648">
    <property type="component" value="Unassembled WGS sequence"/>
</dbReference>
<dbReference type="RefSeq" id="WP_310297825.1">
    <property type="nucleotide sequence ID" value="NZ_BAAAPS010000009.1"/>
</dbReference>
<organism evidence="3 4">
    <name type="scientific">Nocardioides marmoribigeumensis</name>
    <dbReference type="NCBI Taxonomy" id="433649"/>
    <lineage>
        <taxon>Bacteria</taxon>
        <taxon>Bacillati</taxon>
        <taxon>Actinomycetota</taxon>
        <taxon>Actinomycetes</taxon>
        <taxon>Propionibacteriales</taxon>
        <taxon>Nocardioidaceae</taxon>
        <taxon>Nocardioides</taxon>
    </lineage>
</organism>
<dbReference type="Gene3D" id="1.50.10.10">
    <property type="match status" value="1"/>
</dbReference>
<proteinExistence type="predicted"/>
<comment type="caution">
    <text evidence="3">The sequence shown here is derived from an EMBL/GenBank/DDBJ whole genome shotgun (WGS) entry which is preliminary data.</text>
</comment>
<protein>
    <recommendedName>
        <fullName evidence="5">Glycogen debranching protein</fullName>
    </recommendedName>
</protein>
<feature type="chain" id="PRO_5046157417" description="Glycogen debranching protein" evidence="2">
    <location>
        <begin position="33"/>
        <end position="866"/>
    </location>
</feature>
<keyword evidence="4" id="KW-1185">Reference proteome</keyword>
<feature type="region of interest" description="Disordered" evidence="1">
    <location>
        <begin position="28"/>
        <end position="48"/>
    </location>
</feature>
<evidence type="ECO:0000313" key="3">
    <source>
        <dbReference type="EMBL" id="MDR7360803.1"/>
    </source>
</evidence>
<accession>A0ABU2BQ81</accession>
<sequence length="866" mass="94462">MPHPVRPRTVLAALTAAAATAAALAVVPPTQASDSPSARAAVPRELSETTQLAERRSLVVGRRFFEMGAEDGRYPATGFHTRGEMGGFWTPPIKLLDGLWFKAGSTWLTSSRYTSGWGYQRMDLGTHDGVAITRTDFVPGSMRAGLVRLRLDSPTATTLDLSVDAHSELMKVYPWGETKPTDQRTYNLADTGKVRRGALLFQEQGTPPATNAERHDYAAVVGSTLTPASTDLGPDHRGPQDPAVICPASGPDAPTQPAYCDDTEYGKGTGGALHYRVRVPAGGRTVWFAVAGSDNGAVAARRSFDAALDRPGRRLDAVLAARRQVNAWSRVAVPGDRLLERSIAWSKQNLAESVQQARDLKVRVTHAGTVYPAPKGTVARADWIGAGWPDYPWLFATDGEYTGFASVAAGQFAAIERHLKALRDVSRVANGRSGKIVHEVTPDGQVYFGAKGDEGNTDETAKFPSAVALVWRWTGDDGFRDAMYPASVRAMRYIFRVLDRDGDLWPEGLGNVERPGMGEEKLDNTVYTIRGLRDLADLAASKGDTSTRRWANRRAAAMQRRFDKAWWYGRGTAQYADSLDDPGNEKVFQRHWIGVTPAEAELRMPNGRLRPVAPTDHARALVAKRQESCYSGKYGLFHTGTGATTDPGGNKGATCDSAVSTRPAERSVFTLNTSIIAVAEAALGRMRRGQVQRWTTDNAQVQLDRSVWELPGAMPEIAPSPDFGANIDKLFTERSSALQAWGTYGVLWPVVHYQLGVSPDVGRHRLRVVPDIPDGQHALSVSHLRLGRGWVDIETTRGTDRLRTEVSHARGLRLVVGAVLPPERAVKRVRLDGERSAYVVVRTPRGREVRVSAGRARHAEVVVVLR</sequence>
<evidence type="ECO:0000256" key="2">
    <source>
        <dbReference type="SAM" id="SignalP"/>
    </source>
</evidence>
<feature type="signal peptide" evidence="2">
    <location>
        <begin position="1"/>
        <end position="32"/>
    </location>
</feature>
<keyword evidence="2" id="KW-0732">Signal</keyword>
<evidence type="ECO:0000313" key="4">
    <source>
        <dbReference type="Proteomes" id="UP001183648"/>
    </source>
</evidence>
<dbReference type="InterPro" id="IPR012341">
    <property type="entry name" value="6hp_glycosidase-like_sf"/>
</dbReference>
<reference evidence="3 4" key="1">
    <citation type="submission" date="2023-07" db="EMBL/GenBank/DDBJ databases">
        <title>Sequencing the genomes of 1000 actinobacteria strains.</title>
        <authorList>
            <person name="Klenk H.-P."/>
        </authorList>
    </citation>
    <scope>NUCLEOTIDE SEQUENCE [LARGE SCALE GENOMIC DNA]</scope>
    <source>
        <strain evidence="3 4">DSM 19426</strain>
    </source>
</reference>
<evidence type="ECO:0000256" key="1">
    <source>
        <dbReference type="SAM" id="MobiDB-lite"/>
    </source>
</evidence>
<name>A0ABU2BQ81_9ACTN</name>
<dbReference type="SUPFAM" id="SSF48208">
    <property type="entry name" value="Six-hairpin glycosidases"/>
    <property type="match status" value="1"/>
</dbReference>
<gene>
    <name evidence="3" type="ORF">J2S63_000356</name>
</gene>